<dbReference type="GeneID" id="93336082"/>
<dbReference type="EMBL" id="QVIA01000008">
    <property type="protein sequence ID" value="RGC32726.1"/>
    <property type="molecule type" value="Genomic_DNA"/>
</dbReference>
<reference evidence="1 2" key="1">
    <citation type="submission" date="2018-08" db="EMBL/GenBank/DDBJ databases">
        <title>A genome reference for cultivated species of the human gut microbiota.</title>
        <authorList>
            <person name="Zou Y."/>
            <person name="Xue W."/>
            <person name="Luo G."/>
        </authorList>
    </citation>
    <scope>NUCLEOTIDE SEQUENCE [LARGE SCALE GENOMIC DNA]</scope>
    <source>
        <strain evidence="1 2">AF19-21</strain>
    </source>
</reference>
<sequence>MVSIDDIIKEEWRQFQLVKNEGGRADCQDNWQEFYIMRKSQFMAWPKEITDSYYMDLMKAKANGRNLLFEKYAFMMKDTMPERFEELKSVLPKISEKKRRLIDRIADIQLQWAEDFKRRYPAYAGQGRPTYTSEENGYTTSIETYLKGELSTYGENTIILYAAFLEECVQKGLNLTNVVRKNMAVLQGYGSIDEVEKALTIEKKIVKINEKLTVN</sequence>
<name>A0A3E2WXH7_9FIRM</name>
<dbReference type="InterPro" id="IPR025191">
    <property type="entry name" value="DUF4125"/>
</dbReference>
<protein>
    <submittedName>
        <fullName evidence="1">DUF4125 family protein</fullName>
    </submittedName>
</protein>
<dbReference type="Proteomes" id="UP000261111">
    <property type="component" value="Unassembled WGS sequence"/>
</dbReference>
<comment type="caution">
    <text evidence="1">The sequence shown here is derived from an EMBL/GenBank/DDBJ whole genome shotgun (WGS) entry which is preliminary data.</text>
</comment>
<accession>A0A3E2WXH7</accession>
<gene>
    <name evidence="1" type="ORF">DWX41_09220</name>
</gene>
<proteinExistence type="predicted"/>
<dbReference type="RefSeq" id="WP_025655713.1">
    <property type="nucleotide sequence ID" value="NZ_QVIA01000008.1"/>
</dbReference>
<organism evidence="1 2">
    <name type="scientific">Hungatella hathewayi</name>
    <dbReference type="NCBI Taxonomy" id="154046"/>
    <lineage>
        <taxon>Bacteria</taxon>
        <taxon>Bacillati</taxon>
        <taxon>Bacillota</taxon>
        <taxon>Clostridia</taxon>
        <taxon>Lachnospirales</taxon>
        <taxon>Lachnospiraceae</taxon>
        <taxon>Hungatella</taxon>
    </lineage>
</organism>
<dbReference type="AlphaFoldDB" id="A0A3E2WXH7"/>
<evidence type="ECO:0000313" key="2">
    <source>
        <dbReference type="Proteomes" id="UP000261111"/>
    </source>
</evidence>
<evidence type="ECO:0000313" key="1">
    <source>
        <dbReference type="EMBL" id="RGC32726.1"/>
    </source>
</evidence>
<dbReference type="Pfam" id="PF13526">
    <property type="entry name" value="DUF4125"/>
    <property type="match status" value="1"/>
</dbReference>